<sequence length="76" mass="8954">MSDVTIVNMEQVLKGSQISKEYSDFNFWVFDYYCERNYIGESGCLAIDEYDYIESGFNGVFFPEIYVILPKYWTTA</sequence>
<evidence type="ECO:0000313" key="2">
    <source>
        <dbReference type="Proteomes" id="UP000597338"/>
    </source>
</evidence>
<dbReference type="EMBL" id="BMIK01000018">
    <property type="protein sequence ID" value="GGC42147.1"/>
    <property type="molecule type" value="Genomic_DNA"/>
</dbReference>
<reference evidence="2" key="1">
    <citation type="journal article" date="2019" name="Int. J. Syst. Evol. Microbiol.">
        <title>The Global Catalogue of Microorganisms (GCM) 10K type strain sequencing project: providing services to taxonomists for standard genome sequencing and annotation.</title>
        <authorList>
            <consortium name="The Broad Institute Genomics Platform"/>
            <consortium name="The Broad Institute Genome Sequencing Center for Infectious Disease"/>
            <person name="Wu L."/>
            <person name="Ma J."/>
        </authorList>
    </citation>
    <scope>NUCLEOTIDE SEQUENCE [LARGE SCALE GENOMIC DNA]</scope>
    <source>
        <strain evidence="2">CGMCC 1.15342</strain>
    </source>
</reference>
<accession>A0ABQ1MKM5</accession>
<protein>
    <submittedName>
        <fullName evidence="1">Uncharacterized protein</fullName>
    </submittedName>
</protein>
<name>A0ABQ1MKM5_9SPHI</name>
<comment type="caution">
    <text evidence="1">The sequence shown here is derived from an EMBL/GenBank/DDBJ whole genome shotgun (WGS) entry which is preliminary data.</text>
</comment>
<proteinExistence type="predicted"/>
<evidence type="ECO:0000313" key="1">
    <source>
        <dbReference type="EMBL" id="GGC42147.1"/>
    </source>
</evidence>
<dbReference type="Proteomes" id="UP000597338">
    <property type="component" value="Unassembled WGS sequence"/>
</dbReference>
<gene>
    <name evidence="1" type="ORF">GCM10011386_37880</name>
</gene>
<organism evidence="1 2">
    <name type="scientific">Parapedobacter defluvii</name>
    <dbReference type="NCBI Taxonomy" id="2045106"/>
    <lineage>
        <taxon>Bacteria</taxon>
        <taxon>Pseudomonadati</taxon>
        <taxon>Bacteroidota</taxon>
        <taxon>Sphingobacteriia</taxon>
        <taxon>Sphingobacteriales</taxon>
        <taxon>Sphingobacteriaceae</taxon>
        <taxon>Parapedobacter</taxon>
    </lineage>
</organism>
<keyword evidence="2" id="KW-1185">Reference proteome</keyword>